<dbReference type="EMBL" id="JACOPP010000013">
    <property type="protein sequence ID" value="MBC5734093.1"/>
    <property type="molecule type" value="Genomic_DNA"/>
</dbReference>
<organism evidence="1 2">
    <name type="scientific">Lawsonibacter hominis</name>
    <dbReference type="NCBI Taxonomy" id="2763053"/>
    <lineage>
        <taxon>Bacteria</taxon>
        <taxon>Bacillati</taxon>
        <taxon>Bacillota</taxon>
        <taxon>Clostridia</taxon>
        <taxon>Eubacteriales</taxon>
        <taxon>Oscillospiraceae</taxon>
        <taxon>Lawsonibacter</taxon>
    </lineage>
</organism>
<evidence type="ECO:0008006" key="3">
    <source>
        <dbReference type="Google" id="ProtNLM"/>
    </source>
</evidence>
<gene>
    <name evidence="1" type="ORF">H8S57_10200</name>
</gene>
<evidence type="ECO:0000313" key="1">
    <source>
        <dbReference type="EMBL" id="MBC5734093.1"/>
    </source>
</evidence>
<dbReference type="Proteomes" id="UP000661435">
    <property type="component" value="Unassembled WGS sequence"/>
</dbReference>
<proteinExistence type="predicted"/>
<comment type="caution">
    <text evidence="1">The sequence shown here is derived from an EMBL/GenBank/DDBJ whole genome shotgun (WGS) entry which is preliminary data.</text>
</comment>
<sequence length="125" mass="13080">MWISRQGMSRDGRQEAARVGVVSLPGDPAAVLLDGERRQVPVFAPGGYQWQPMRGERVLVVKAGPDGEQPCAAGVRGQRAWNLAPGEVVLYSGGGAASIRIRNDGVISMSGTVLVNGLPVMVEGG</sequence>
<protein>
    <recommendedName>
        <fullName evidence="3">Baseplate assembly protein</fullName>
    </recommendedName>
</protein>
<reference evidence="1" key="1">
    <citation type="submission" date="2020-08" db="EMBL/GenBank/DDBJ databases">
        <title>Genome public.</title>
        <authorList>
            <person name="Liu C."/>
            <person name="Sun Q."/>
        </authorList>
    </citation>
    <scope>NUCLEOTIDE SEQUENCE</scope>
    <source>
        <strain evidence="1">NSJ-51</strain>
    </source>
</reference>
<evidence type="ECO:0000313" key="2">
    <source>
        <dbReference type="Proteomes" id="UP000661435"/>
    </source>
</evidence>
<dbReference type="AlphaFoldDB" id="A0A8J6JDU3"/>
<accession>A0A8J6JDU3</accession>
<dbReference type="RefSeq" id="WP_186907984.1">
    <property type="nucleotide sequence ID" value="NZ_JACOPP010000013.1"/>
</dbReference>
<keyword evidence="2" id="KW-1185">Reference proteome</keyword>
<name>A0A8J6JDU3_9FIRM</name>